<feature type="region of interest" description="Disordered" evidence="1">
    <location>
        <begin position="204"/>
        <end position="226"/>
    </location>
</feature>
<name>A0AAE0LEU1_9CHLO</name>
<evidence type="ECO:0000256" key="1">
    <source>
        <dbReference type="SAM" id="MobiDB-lite"/>
    </source>
</evidence>
<feature type="compositionally biased region" description="Basic and acidic residues" evidence="1">
    <location>
        <begin position="44"/>
        <end position="57"/>
    </location>
</feature>
<dbReference type="AlphaFoldDB" id="A0AAE0LEU1"/>
<reference evidence="2 3" key="1">
    <citation type="journal article" date="2015" name="Genome Biol. Evol.">
        <title>Comparative Genomics of a Bacterivorous Green Alga Reveals Evolutionary Causalities and Consequences of Phago-Mixotrophic Mode of Nutrition.</title>
        <authorList>
            <person name="Burns J.A."/>
            <person name="Paasch A."/>
            <person name="Narechania A."/>
            <person name="Kim E."/>
        </authorList>
    </citation>
    <scope>NUCLEOTIDE SEQUENCE [LARGE SCALE GENOMIC DNA]</scope>
    <source>
        <strain evidence="2 3">PLY_AMNH</strain>
    </source>
</reference>
<proteinExistence type="predicted"/>
<sequence length="353" mass="38892">MESEYVETLKQLQTMLTCGSKGSLVDPEKTAEELLRTALSSTEMHTRPDFLHREMRKYTTPRSRSLANGPADSSNHASASDARPGQKHESDANLLSGTSRDEGTRRNTATGDVPRSTNAVLRSTDPRHSAFKDITTFSVLETNGSSQHLPLPPSVFAEHGFNLPEALERLSAAASTLEVPRSSAGTLQPYHGSRSESHCAVREAAPGEVRRRRVANTSEAPAVEEAARERVELRGANHKERAAREAQTFASSEGFARDALQTRYENEALVLTVSSPTRNSNNKRASHESQRNQLGQMEFALQIKPTGQINLEMFSRGQSRDEGLTELDLSGYDANLDKFDVMKFKAKDKNPNL</sequence>
<feature type="region of interest" description="Disordered" evidence="1">
    <location>
        <begin position="38"/>
        <end position="127"/>
    </location>
</feature>
<feature type="compositionally biased region" description="Polar residues" evidence="1">
    <location>
        <begin position="106"/>
        <end position="121"/>
    </location>
</feature>
<keyword evidence="3" id="KW-1185">Reference proteome</keyword>
<dbReference type="EMBL" id="LGRX02003154">
    <property type="protein sequence ID" value="KAK3282796.1"/>
    <property type="molecule type" value="Genomic_DNA"/>
</dbReference>
<protein>
    <submittedName>
        <fullName evidence="2">Uncharacterized protein</fullName>
    </submittedName>
</protein>
<evidence type="ECO:0000313" key="3">
    <source>
        <dbReference type="Proteomes" id="UP001190700"/>
    </source>
</evidence>
<comment type="caution">
    <text evidence="2">The sequence shown here is derived from an EMBL/GenBank/DDBJ whole genome shotgun (WGS) entry which is preliminary data.</text>
</comment>
<gene>
    <name evidence="2" type="ORF">CYMTET_9480</name>
</gene>
<accession>A0AAE0LEU1</accession>
<dbReference type="Proteomes" id="UP001190700">
    <property type="component" value="Unassembled WGS sequence"/>
</dbReference>
<feature type="compositionally biased region" description="Low complexity" evidence="1">
    <location>
        <begin position="71"/>
        <end position="82"/>
    </location>
</feature>
<organism evidence="2 3">
    <name type="scientific">Cymbomonas tetramitiformis</name>
    <dbReference type="NCBI Taxonomy" id="36881"/>
    <lineage>
        <taxon>Eukaryota</taxon>
        <taxon>Viridiplantae</taxon>
        <taxon>Chlorophyta</taxon>
        <taxon>Pyramimonadophyceae</taxon>
        <taxon>Pyramimonadales</taxon>
        <taxon>Pyramimonadaceae</taxon>
        <taxon>Cymbomonas</taxon>
    </lineage>
</organism>
<evidence type="ECO:0000313" key="2">
    <source>
        <dbReference type="EMBL" id="KAK3282796.1"/>
    </source>
</evidence>